<keyword evidence="2" id="KW-1185">Reference proteome</keyword>
<evidence type="ECO:0000313" key="2">
    <source>
        <dbReference type="Proteomes" id="UP001143910"/>
    </source>
</evidence>
<organism evidence="1 2">
    <name type="scientific">Zarea fungicola</name>
    <dbReference type="NCBI Taxonomy" id="93591"/>
    <lineage>
        <taxon>Eukaryota</taxon>
        <taxon>Fungi</taxon>
        <taxon>Dikarya</taxon>
        <taxon>Ascomycota</taxon>
        <taxon>Pezizomycotina</taxon>
        <taxon>Sordariomycetes</taxon>
        <taxon>Hypocreomycetidae</taxon>
        <taxon>Hypocreales</taxon>
        <taxon>Cordycipitaceae</taxon>
        <taxon>Zarea</taxon>
    </lineage>
</organism>
<comment type="caution">
    <text evidence="1">The sequence shown here is derived from an EMBL/GenBank/DDBJ whole genome shotgun (WGS) entry which is preliminary data.</text>
</comment>
<evidence type="ECO:0000313" key="1">
    <source>
        <dbReference type="EMBL" id="KAJ2960789.1"/>
    </source>
</evidence>
<protein>
    <submittedName>
        <fullName evidence="1">Uncharacterized protein</fullName>
    </submittedName>
</protein>
<accession>A0ACC1MDE0</accession>
<dbReference type="EMBL" id="JANJQO010003389">
    <property type="protein sequence ID" value="KAJ2960789.1"/>
    <property type="molecule type" value="Genomic_DNA"/>
</dbReference>
<reference evidence="1" key="1">
    <citation type="submission" date="2022-08" db="EMBL/GenBank/DDBJ databases">
        <title>Genome Sequence of Lecanicillium fungicola.</title>
        <authorList>
            <person name="Buettner E."/>
        </authorList>
    </citation>
    <scope>NUCLEOTIDE SEQUENCE</scope>
    <source>
        <strain evidence="1">Babe33</strain>
    </source>
</reference>
<gene>
    <name evidence="1" type="ORF">NQ176_g11033</name>
</gene>
<name>A0ACC1MDE0_9HYPO</name>
<sequence length="212" mass="23642">MKSTFIATFVSSYISLAVCNVDDVSVSAVVGRQNSGPQCEVDGWGKTTYYKSFSNVNLGACEERCLADDLCQSYSDDKRGKSGNCYLYKTAVKDTSYGPYTNWAMYDRQCAVNKRPTGKKLCEIPGWGRLTIYKTFSGENLGRCEERCLADPDCKSYSDDKRGTSGNCYLYKTAVQDTPYSDYTNWAMYDRQCAIDKRPSGDNLCAVSGWAD</sequence>
<proteinExistence type="predicted"/>
<dbReference type="Proteomes" id="UP001143910">
    <property type="component" value="Unassembled WGS sequence"/>
</dbReference>